<gene>
    <name evidence="1" type="ORF">DFQ59_11145</name>
</gene>
<evidence type="ECO:0000313" key="2">
    <source>
        <dbReference type="Proteomes" id="UP000252707"/>
    </source>
</evidence>
<sequence>MNTFSQRILNGSFRGVLRWSQLDALWARVRDGGEWYVYLVGEPPPERAESPASLERFITEIDALLRREHEHDYCGIVYTDDADSPGLVKIYDPHNLGASCGSSGLKILPRWILSRTPPEALETPEILPEGRRRWWRRLFGGEARR</sequence>
<dbReference type="RefSeq" id="WP_114280855.1">
    <property type="nucleotide sequence ID" value="NZ_QPJY01000011.1"/>
</dbReference>
<accession>A0A369BXW7</accession>
<dbReference type="EMBL" id="QPJY01000011">
    <property type="protein sequence ID" value="RCX26171.1"/>
    <property type="molecule type" value="Genomic_DNA"/>
</dbReference>
<proteinExistence type="predicted"/>
<reference evidence="1 2" key="1">
    <citation type="submission" date="2018-07" db="EMBL/GenBank/DDBJ databases">
        <title>Genomic Encyclopedia of Type Strains, Phase IV (KMG-IV): sequencing the most valuable type-strain genomes for metagenomic binning, comparative biology and taxonomic classification.</title>
        <authorList>
            <person name="Goeker M."/>
        </authorList>
    </citation>
    <scope>NUCLEOTIDE SEQUENCE [LARGE SCALE GENOMIC DNA]</scope>
    <source>
        <strain evidence="1 2">DSM 26407</strain>
    </source>
</reference>
<protein>
    <submittedName>
        <fullName evidence="1">Uncharacterized protein</fullName>
    </submittedName>
</protein>
<dbReference type="OrthoDB" id="9786540at2"/>
<keyword evidence="2" id="KW-1185">Reference proteome</keyword>
<organism evidence="1 2">
    <name type="scientific">Thioalbus denitrificans</name>
    <dbReference type="NCBI Taxonomy" id="547122"/>
    <lineage>
        <taxon>Bacteria</taxon>
        <taxon>Pseudomonadati</taxon>
        <taxon>Pseudomonadota</taxon>
        <taxon>Gammaproteobacteria</taxon>
        <taxon>Chromatiales</taxon>
        <taxon>Ectothiorhodospiraceae</taxon>
        <taxon>Thioalbus</taxon>
    </lineage>
</organism>
<dbReference type="AlphaFoldDB" id="A0A369BXW7"/>
<name>A0A369BXW7_9GAMM</name>
<comment type="caution">
    <text evidence="1">The sequence shown here is derived from an EMBL/GenBank/DDBJ whole genome shotgun (WGS) entry which is preliminary data.</text>
</comment>
<dbReference type="Proteomes" id="UP000252707">
    <property type="component" value="Unassembled WGS sequence"/>
</dbReference>
<evidence type="ECO:0000313" key="1">
    <source>
        <dbReference type="EMBL" id="RCX26171.1"/>
    </source>
</evidence>